<keyword evidence="2" id="KW-1133">Transmembrane helix</keyword>
<keyword evidence="4" id="KW-1185">Reference proteome</keyword>
<evidence type="ECO:0000313" key="3">
    <source>
        <dbReference type="EMBL" id="KDQ18169.1"/>
    </source>
</evidence>
<organism evidence="3 4">
    <name type="scientific">Botryobasidium botryosum (strain FD-172 SS1)</name>
    <dbReference type="NCBI Taxonomy" id="930990"/>
    <lineage>
        <taxon>Eukaryota</taxon>
        <taxon>Fungi</taxon>
        <taxon>Dikarya</taxon>
        <taxon>Basidiomycota</taxon>
        <taxon>Agaricomycotina</taxon>
        <taxon>Agaricomycetes</taxon>
        <taxon>Cantharellales</taxon>
        <taxon>Botryobasidiaceae</taxon>
        <taxon>Botryobasidium</taxon>
    </lineage>
</organism>
<keyword evidence="2" id="KW-0812">Transmembrane</keyword>
<gene>
    <name evidence="3" type="ORF">BOTBODRAFT_552271</name>
</gene>
<protein>
    <submittedName>
        <fullName evidence="3">Uncharacterized protein</fullName>
    </submittedName>
</protein>
<evidence type="ECO:0000256" key="1">
    <source>
        <dbReference type="SAM" id="MobiDB-lite"/>
    </source>
</evidence>
<dbReference type="InParanoid" id="A0A067MRE6"/>
<feature type="region of interest" description="Disordered" evidence="1">
    <location>
        <begin position="105"/>
        <end position="126"/>
    </location>
</feature>
<reference evidence="4" key="1">
    <citation type="journal article" date="2014" name="Proc. Natl. Acad. Sci. U.S.A.">
        <title>Extensive sampling of basidiomycete genomes demonstrates inadequacy of the white-rot/brown-rot paradigm for wood decay fungi.</title>
        <authorList>
            <person name="Riley R."/>
            <person name="Salamov A.A."/>
            <person name="Brown D.W."/>
            <person name="Nagy L.G."/>
            <person name="Floudas D."/>
            <person name="Held B.W."/>
            <person name="Levasseur A."/>
            <person name="Lombard V."/>
            <person name="Morin E."/>
            <person name="Otillar R."/>
            <person name="Lindquist E.A."/>
            <person name="Sun H."/>
            <person name="LaButti K.M."/>
            <person name="Schmutz J."/>
            <person name="Jabbour D."/>
            <person name="Luo H."/>
            <person name="Baker S.E."/>
            <person name="Pisabarro A.G."/>
            <person name="Walton J.D."/>
            <person name="Blanchette R.A."/>
            <person name="Henrissat B."/>
            <person name="Martin F."/>
            <person name="Cullen D."/>
            <person name="Hibbett D.S."/>
            <person name="Grigoriev I.V."/>
        </authorList>
    </citation>
    <scope>NUCLEOTIDE SEQUENCE [LARGE SCALE GENOMIC DNA]</scope>
    <source>
        <strain evidence="4">FD-172 SS1</strain>
    </source>
</reference>
<accession>A0A067MRE6</accession>
<sequence length="214" mass="22791">MIFPLATLTAEKHSLEPDADVGDGEDSQSFVVANLISIMEEREEGQPKSSADNWISSLKIRQASQGVNNTQPVVAPSPNPVAAVPTQVPSAATNSGTAILGTVDASQSASGTSPTPKVTNTSAPTSPLSPPQIAGVVFASLFAIGVFFGILWFFFLRMRRKLQSGYQNVFDADQDDLSYNEAPLDAQSRVRSNISDMTERARGHDLSSPLAGRR</sequence>
<dbReference type="EMBL" id="KL198022">
    <property type="protein sequence ID" value="KDQ18169.1"/>
    <property type="molecule type" value="Genomic_DNA"/>
</dbReference>
<keyword evidence="2" id="KW-0472">Membrane</keyword>
<evidence type="ECO:0000313" key="4">
    <source>
        <dbReference type="Proteomes" id="UP000027195"/>
    </source>
</evidence>
<feature type="transmembrane region" description="Helical" evidence="2">
    <location>
        <begin position="133"/>
        <end position="156"/>
    </location>
</feature>
<proteinExistence type="predicted"/>
<name>A0A067MRE6_BOTB1</name>
<evidence type="ECO:0000256" key="2">
    <source>
        <dbReference type="SAM" id="Phobius"/>
    </source>
</evidence>
<dbReference type="HOGENOM" id="CLU_1288722_0_0_1"/>
<dbReference type="AlphaFoldDB" id="A0A067MRE6"/>
<feature type="region of interest" description="Disordered" evidence="1">
    <location>
        <begin position="188"/>
        <end position="214"/>
    </location>
</feature>
<dbReference type="Proteomes" id="UP000027195">
    <property type="component" value="Unassembled WGS sequence"/>
</dbReference>